<name>A0A0C4DMG3_MAGP6</name>
<accession>A0A0C4DMG3</accession>
<gene>
    <name evidence="1" type="ORF">MAPG_00970</name>
</gene>
<proteinExistence type="predicted"/>
<reference evidence="2" key="4">
    <citation type="journal article" date="2015" name="G3 (Bethesda)">
        <title>Genome sequences of three phytopathogenic species of the Magnaporthaceae family of fungi.</title>
        <authorList>
            <person name="Okagaki L.H."/>
            <person name="Nunes C.C."/>
            <person name="Sailsbery J."/>
            <person name="Clay B."/>
            <person name="Brown D."/>
            <person name="John T."/>
            <person name="Oh Y."/>
            <person name="Young N."/>
            <person name="Fitzgerald M."/>
            <person name="Haas B.J."/>
            <person name="Zeng Q."/>
            <person name="Young S."/>
            <person name="Adiconis X."/>
            <person name="Fan L."/>
            <person name="Levin J.Z."/>
            <person name="Mitchell T.K."/>
            <person name="Okubara P.A."/>
            <person name="Farman M.L."/>
            <person name="Kohn L.M."/>
            <person name="Birren B."/>
            <person name="Ma L.-J."/>
            <person name="Dean R.A."/>
        </authorList>
    </citation>
    <scope>NUCLEOTIDE SEQUENCE</scope>
    <source>
        <strain evidence="2">ATCC 64411 / 73-15</strain>
    </source>
</reference>
<dbReference type="EMBL" id="ADBL01000231">
    <property type="status" value="NOT_ANNOTATED_CDS"/>
    <property type="molecule type" value="Genomic_DNA"/>
</dbReference>
<reference evidence="1" key="1">
    <citation type="submission" date="2010-05" db="EMBL/GenBank/DDBJ databases">
        <title>The Genome Sequence of Magnaporthe poae strain ATCC 64411.</title>
        <authorList>
            <consortium name="The Broad Institute Genome Sequencing Platform"/>
            <consortium name="Broad Institute Genome Sequencing Center for Infectious Disease"/>
            <person name="Ma L.-J."/>
            <person name="Dead R."/>
            <person name="Young S."/>
            <person name="Zeng Q."/>
            <person name="Koehrsen M."/>
            <person name="Alvarado L."/>
            <person name="Berlin A."/>
            <person name="Chapman S.B."/>
            <person name="Chen Z."/>
            <person name="Freedman E."/>
            <person name="Gellesch M."/>
            <person name="Goldberg J."/>
            <person name="Griggs A."/>
            <person name="Gujja S."/>
            <person name="Heilman E.R."/>
            <person name="Heiman D."/>
            <person name="Hepburn T."/>
            <person name="Howarth C."/>
            <person name="Jen D."/>
            <person name="Larson L."/>
            <person name="Mehta T."/>
            <person name="Neiman D."/>
            <person name="Pearson M."/>
            <person name="Roberts A."/>
            <person name="Saif S."/>
            <person name="Shea T."/>
            <person name="Shenoy N."/>
            <person name="Sisk P."/>
            <person name="Stolte C."/>
            <person name="Sykes S."/>
            <person name="Walk T."/>
            <person name="White J."/>
            <person name="Yandava C."/>
            <person name="Haas B."/>
            <person name="Nusbaum C."/>
            <person name="Birren B."/>
        </authorList>
    </citation>
    <scope>NUCLEOTIDE SEQUENCE</scope>
    <source>
        <strain evidence="1">ATCC 64411</strain>
    </source>
</reference>
<dbReference type="VEuPathDB" id="FungiDB:MAPG_00970"/>
<evidence type="ECO:0000313" key="3">
    <source>
        <dbReference type="Proteomes" id="UP000011715"/>
    </source>
</evidence>
<organism evidence="2 3">
    <name type="scientific">Magnaporthiopsis poae (strain ATCC 64411 / 73-15)</name>
    <name type="common">Kentucky bluegrass fungus</name>
    <name type="synonym">Magnaporthe poae</name>
    <dbReference type="NCBI Taxonomy" id="644358"/>
    <lineage>
        <taxon>Eukaryota</taxon>
        <taxon>Fungi</taxon>
        <taxon>Dikarya</taxon>
        <taxon>Ascomycota</taxon>
        <taxon>Pezizomycotina</taxon>
        <taxon>Sordariomycetes</taxon>
        <taxon>Sordariomycetidae</taxon>
        <taxon>Magnaporthales</taxon>
        <taxon>Magnaporthaceae</taxon>
        <taxon>Magnaporthiopsis</taxon>
    </lineage>
</organism>
<reference evidence="1" key="3">
    <citation type="submission" date="2011-03" db="EMBL/GenBank/DDBJ databases">
        <title>Annotation of Magnaporthe poae ATCC 64411.</title>
        <authorList>
            <person name="Ma L.-J."/>
            <person name="Dead R."/>
            <person name="Young S.K."/>
            <person name="Zeng Q."/>
            <person name="Gargeya S."/>
            <person name="Fitzgerald M."/>
            <person name="Haas B."/>
            <person name="Abouelleil A."/>
            <person name="Alvarado L."/>
            <person name="Arachchi H.M."/>
            <person name="Berlin A."/>
            <person name="Brown A."/>
            <person name="Chapman S.B."/>
            <person name="Chen Z."/>
            <person name="Dunbar C."/>
            <person name="Freedman E."/>
            <person name="Gearin G."/>
            <person name="Gellesch M."/>
            <person name="Goldberg J."/>
            <person name="Griggs A."/>
            <person name="Gujja S."/>
            <person name="Heiman D."/>
            <person name="Howarth C."/>
            <person name="Larson L."/>
            <person name="Lui A."/>
            <person name="MacDonald P.J.P."/>
            <person name="Mehta T."/>
            <person name="Montmayeur A."/>
            <person name="Murphy C."/>
            <person name="Neiman D."/>
            <person name="Pearson M."/>
            <person name="Priest M."/>
            <person name="Roberts A."/>
            <person name="Saif S."/>
            <person name="Shea T."/>
            <person name="Shenoy N."/>
            <person name="Sisk P."/>
            <person name="Stolte C."/>
            <person name="Sykes S."/>
            <person name="Yandava C."/>
            <person name="Wortman J."/>
            <person name="Nusbaum C."/>
            <person name="Birren B."/>
        </authorList>
    </citation>
    <scope>NUCLEOTIDE SEQUENCE</scope>
    <source>
        <strain evidence="1">ATCC 64411</strain>
    </source>
</reference>
<reference evidence="2" key="5">
    <citation type="submission" date="2015-06" db="UniProtKB">
        <authorList>
            <consortium name="EnsemblFungi"/>
        </authorList>
    </citation>
    <scope>IDENTIFICATION</scope>
    <source>
        <strain evidence="2">ATCC 64411</strain>
    </source>
</reference>
<evidence type="ECO:0000313" key="2">
    <source>
        <dbReference type="EnsemblFungi" id="MAPG_00970T0"/>
    </source>
</evidence>
<keyword evidence="3" id="KW-1185">Reference proteome</keyword>
<sequence>MEQRPGQAINPPYSNSRVTLFLFLLAYYCSPLSHYRRPPTANARTLPARELPSLLGWGRQGGRPTLTTHTHTHTHQLSLTCGPRPSAARRLCMYTFNVALRRLPLRAH</sequence>
<dbReference type="EMBL" id="GL876966">
    <property type="protein sequence ID" value="KLU81889.1"/>
    <property type="molecule type" value="Genomic_DNA"/>
</dbReference>
<protein>
    <submittedName>
        <fullName evidence="1 2">Uncharacterized protein</fullName>
    </submittedName>
</protein>
<dbReference type="Proteomes" id="UP000011715">
    <property type="component" value="Unassembled WGS sequence"/>
</dbReference>
<reference evidence="3" key="2">
    <citation type="submission" date="2010-05" db="EMBL/GenBank/DDBJ databases">
        <title>The genome sequence of Magnaporthe poae strain ATCC 64411.</title>
        <authorList>
            <person name="Ma L.-J."/>
            <person name="Dead R."/>
            <person name="Young S."/>
            <person name="Zeng Q."/>
            <person name="Koehrsen M."/>
            <person name="Alvarado L."/>
            <person name="Berlin A."/>
            <person name="Chapman S.B."/>
            <person name="Chen Z."/>
            <person name="Freedman E."/>
            <person name="Gellesch M."/>
            <person name="Goldberg J."/>
            <person name="Griggs A."/>
            <person name="Gujja S."/>
            <person name="Heilman E.R."/>
            <person name="Heiman D."/>
            <person name="Hepburn T."/>
            <person name="Howarth C."/>
            <person name="Jen D."/>
            <person name="Larson L."/>
            <person name="Mehta T."/>
            <person name="Neiman D."/>
            <person name="Pearson M."/>
            <person name="Roberts A."/>
            <person name="Saif S."/>
            <person name="Shea T."/>
            <person name="Shenoy N."/>
            <person name="Sisk P."/>
            <person name="Stolte C."/>
            <person name="Sykes S."/>
            <person name="Walk T."/>
            <person name="White J."/>
            <person name="Yandava C."/>
            <person name="Haas B."/>
            <person name="Nusbaum C."/>
            <person name="Birren B."/>
        </authorList>
    </citation>
    <scope>NUCLEOTIDE SEQUENCE [LARGE SCALE GENOMIC DNA]</scope>
    <source>
        <strain evidence="3">ATCC 64411 / 73-15</strain>
    </source>
</reference>
<dbReference type="AlphaFoldDB" id="A0A0C4DMG3"/>
<dbReference type="EnsemblFungi" id="MAPG_00970T0">
    <property type="protein sequence ID" value="MAPG_00970T0"/>
    <property type="gene ID" value="MAPG_00970"/>
</dbReference>
<evidence type="ECO:0000313" key="1">
    <source>
        <dbReference type="EMBL" id="KLU81889.1"/>
    </source>
</evidence>